<sequence length="726" mass="80944">MQPSSGALKRGSGGDDGGMNQPLSRPAARSGPRATFAAPVIDSGLSQDSLDSRHSEPGESPTNQQRLRSQLDKAAELGLSLLSEKESLQARVVELETALRKASVRGSEGHNVSFSPQCLQQLRSGSSLLSSEDSHASERPASAPCRSSVSRRGVSGSLVPSSPQQLPSRHSQHRQTISGLPSLLRTAGDACSDDSSSDTSPAMRSVRSSIRMRRLPTWKEAMIDEMQEEIQELQVTKNEADELKQKVAELQRQKSALARDLEARETELHDSRTALEDAQQNDKKRQKEMMVLRASLRVKRGRTSEEESVLEQQAANACEMDSLRREKEQLEEDNQRLAHQLTVMQQARGAHRRSSTVANSADSYRPLCLAAKYANRWLRNSQRRRHAEAFDASTQMDADWGESASPLASTQHVSLFEELMVPGGPSAGPDTVMTSTFHAAKVEQDVQTLLDGEGITSMEEALSLLSSQLETEMVDRAQSERENEELLGLYGRHLGLTRQQLEALQQRVRDTLLLHRDEGGTASRVSASLVECRGHTDAIKEAENDSSTAIKAMQRDYDVLRRCLRRSHDEQARLRRDLDHATEHRQLLADKVARMESRIREYLGIITEMERKADRAEETAAGKGRELASLQERHEKLTSLSQHQSLELMFTRDNLTKAQGIIAHQANFVRRGLRHTPAEVQNDIIRRQMMRQQAKDGLKGDKLNRQWDDRVAAAVGKRKGPEEAND</sequence>
<evidence type="ECO:0000256" key="2">
    <source>
        <dbReference type="SAM" id="MobiDB-lite"/>
    </source>
</evidence>
<dbReference type="PhylomeDB" id="A0A0G4EFL5"/>
<feature type="coiled-coil region" evidence="1">
    <location>
        <begin position="592"/>
        <end position="633"/>
    </location>
</feature>
<feature type="compositionally biased region" description="Low complexity" evidence="2">
    <location>
        <begin position="146"/>
        <end position="169"/>
    </location>
</feature>
<proteinExistence type="predicted"/>
<keyword evidence="1" id="KW-0175">Coiled coil</keyword>
<evidence type="ECO:0000313" key="4">
    <source>
        <dbReference type="Proteomes" id="UP000041254"/>
    </source>
</evidence>
<feature type="coiled-coil region" evidence="1">
    <location>
        <begin position="313"/>
        <end position="347"/>
    </location>
</feature>
<protein>
    <submittedName>
        <fullName evidence="3">Uncharacterized protein</fullName>
    </submittedName>
</protein>
<dbReference type="InParanoid" id="A0A0G4EFL5"/>
<feature type="region of interest" description="Disordered" evidence="2">
    <location>
        <begin position="1"/>
        <end position="71"/>
    </location>
</feature>
<dbReference type="Proteomes" id="UP000041254">
    <property type="component" value="Unassembled WGS sequence"/>
</dbReference>
<feature type="compositionally biased region" description="Low complexity" evidence="2">
    <location>
        <begin position="197"/>
        <end position="208"/>
    </location>
</feature>
<organism evidence="3 4">
    <name type="scientific">Vitrella brassicaformis (strain CCMP3155)</name>
    <dbReference type="NCBI Taxonomy" id="1169540"/>
    <lineage>
        <taxon>Eukaryota</taxon>
        <taxon>Sar</taxon>
        <taxon>Alveolata</taxon>
        <taxon>Colpodellida</taxon>
        <taxon>Vitrellaceae</taxon>
        <taxon>Vitrella</taxon>
    </lineage>
</organism>
<reference evidence="3 4" key="1">
    <citation type="submission" date="2014-11" db="EMBL/GenBank/DDBJ databases">
        <authorList>
            <person name="Zhu J."/>
            <person name="Qi W."/>
            <person name="Song R."/>
        </authorList>
    </citation>
    <scope>NUCLEOTIDE SEQUENCE [LARGE SCALE GENOMIC DNA]</scope>
</reference>
<evidence type="ECO:0000256" key="1">
    <source>
        <dbReference type="SAM" id="Coils"/>
    </source>
</evidence>
<name>A0A0G4EFL5_VITBC</name>
<accession>A0A0G4EFL5</accession>
<feature type="coiled-coil region" evidence="1">
    <location>
        <begin position="219"/>
        <end position="281"/>
    </location>
</feature>
<dbReference type="EMBL" id="CDMY01000227">
    <property type="protein sequence ID" value="CEL94930.1"/>
    <property type="molecule type" value="Genomic_DNA"/>
</dbReference>
<evidence type="ECO:0000313" key="3">
    <source>
        <dbReference type="EMBL" id="CEL94930.1"/>
    </source>
</evidence>
<dbReference type="VEuPathDB" id="CryptoDB:Vbra_11720"/>
<feature type="region of interest" description="Disordered" evidence="2">
    <location>
        <begin position="125"/>
        <end position="208"/>
    </location>
</feature>
<dbReference type="AlphaFoldDB" id="A0A0G4EFL5"/>
<keyword evidence="4" id="KW-1185">Reference proteome</keyword>
<gene>
    <name evidence="3" type="ORF">Vbra_11720</name>
</gene>